<accession>A0A2P6QZ85</accession>
<dbReference type="Proteomes" id="UP000238479">
    <property type="component" value="Chromosome 4"/>
</dbReference>
<dbReference type="STRING" id="74649.A0A2P6QZ85"/>
<keyword evidence="3" id="KW-1185">Reference proteome</keyword>
<dbReference type="EMBL" id="PDCK01000042">
    <property type="protein sequence ID" value="PRQ39429.1"/>
    <property type="molecule type" value="Genomic_DNA"/>
</dbReference>
<dbReference type="AlphaFoldDB" id="A0A2P6QZ85"/>
<gene>
    <name evidence="2" type="ORF">RchiOBHm_Chr4g0425061</name>
</gene>
<organism evidence="2 3">
    <name type="scientific">Rosa chinensis</name>
    <name type="common">China rose</name>
    <dbReference type="NCBI Taxonomy" id="74649"/>
    <lineage>
        <taxon>Eukaryota</taxon>
        <taxon>Viridiplantae</taxon>
        <taxon>Streptophyta</taxon>
        <taxon>Embryophyta</taxon>
        <taxon>Tracheophyta</taxon>
        <taxon>Spermatophyta</taxon>
        <taxon>Magnoliopsida</taxon>
        <taxon>eudicotyledons</taxon>
        <taxon>Gunneridae</taxon>
        <taxon>Pentapetalae</taxon>
        <taxon>rosids</taxon>
        <taxon>fabids</taxon>
        <taxon>Rosales</taxon>
        <taxon>Rosaceae</taxon>
        <taxon>Rosoideae</taxon>
        <taxon>Rosoideae incertae sedis</taxon>
        <taxon>Rosa</taxon>
    </lineage>
</organism>
<reference evidence="2 3" key="1">
    <citation type="journal article" date="2018" name="Nat. Genet.">
        <title>The Rosa genome provides new insights in the design of modern roses.</title>
        <authorList>
            <person name="Bendahmane M."/>
        </authorList>
    </citation>
    <scope>NUCLEOTIDE SEQUENCE [LARGE SCALE GENOMIC DNA]</scope>
    <source>
        <strain evidence="3">cv. Old Blush</strain>
    </source>
</reference>
<proteinExistence type="predicted"/>
<dbReference type="Gramene" id="PRQ39429">
    <property type="protein sequence ID" value="PRQ39429"/>
    <property type="gene ID" value="RchiOBHm_Chr4g0425061"/>
</dbReference>
<dbReference type="InterPro" id="IPR035200">
    <property type="entry name" value="Cdc24_OB2"/>
</dbReference>
<comment type="caution">
    <text evidence="2">The sequence shown here is derived from an EMBL/GenBank/DDBJ whole genome shotgun (WGS) entry which is preliminary data.</text>
</comment>
<evidence type="ECO:0000259" key="1">
    <source>
        <dbReference type="Pfam" id="PF17245"/>
    </source>
</evidence>
<dbReference type="Pfam" id="PF17245">
    <property type="entry name" value="CDC24_OB2"/>
    <property type="match status" value="1"/>
</dbReference>
<feature type="domain" description="Cell division control protein 24 OB" evidence="1">
    <location>
        <begin position="4"/>
        <end position="99"/>
    </location>
</feature>
<evidence type="ECO:0000313" key="2">
    <source>
        <dbReference type="EMBL" id="PRQ39429.1"/>
    </source>
</evidence>
<dbReference type="PANTHER" id="PTHR36033">
    <property type="entry name" value="NUCLEIC ACID-BINDING PROTEINS SUPERFAMILY"/>
    <property type="match status" value="1"/>
</dbReference>
<evidence type="ECO:0000313" key="3">
    <source>
        <dbReference type="Proteomes" id="UP000238479"/>
    </source>
</evidence>
<sequence length="223" mass="25130">MLSLGNFWSTNTIDLYLHRKQIFLTGCHLHPAAGGGSRCPRLLPTEYLVILLDEDDDGDAMLLGAQFCSDSFSSISPDAFSKNDTRAFLSLVLRVNSASSIPPPSVVNLPEFYLRSEALCLNFIIVFFALTQFISKCPDLLSFLSSSHNSPFHSLSHLFLFPQFCHHTCARPGFIYLTLHLRIAAEPLLHLCLWMLPDQWRCVARWSPPPPRPYVFGTFTLLL</sequence>
<protein>
    <recommendedName>
        <fullName evidence="1">Cell division control protein 24 OB domain-containing protein</fullName>
    </recommendedName>
</protein>
<dbReference type="PANTHER" id="PTHR36033:SF1">
    <property type="entry name" value="NUCLEIC ACID-BINDING PROTEINS SUPERFAMILY"/>
    <property type="match status" value="1"/>
</dbReference>
<name>A0A2P6QZ85_ROSCH</name>